<dbReference type="Proteomes" id="UP000673691">
    <property type="component" value="Unassembled WGS sequence"/>
</dbReference>
<comment type="caution">
    <text evidence="1">The sequence shown here is derived from an EMBL/GenBank/DDBJ whole genome shotgun (WGS) entry which is preliminary data.</text>
</comment>
<proteinExistence type="predicted"/>
<name>A0A8H7ZT05_9FUNG</name>
<reference evidence="1 2" key="1">
    <citation type="journal article" name="Sci. Rep.">
        <title>Genome-scale phylogenetic analyses confirm Olpidium as the closest living zoosporic fungus to the non-flagellated, terrestrial fungi.</title>
        <authorList>
            <person name="Chang Y."/>
            <person name="Rochon D."/>
            <person name="Sekimoto S."/>
            <person name="Wang Y."/>
            <person name="Chovatia M."/>
            <person name="Sandor L."/>
            <person name="Salamov A."/>
            <person name="Grigoriev I.V."/>
            <person name="Stajich J.E."/>
            <person name="Spatafora J.W."/>
        </authorList>
    </citation>
    <scope>NUCLEOTIDE SEQUENCE [LARGE SCALE GENOMIC DNA]</scope>
    <source>
        <strain evidence="1">S191</strain>
    </source>
</reference>
<evidence type="ECO:0000313" key="2">
    <source>
        <dbReference type="Proteomes" id="UP000673691"/>
    </source>
</evidence>
<evidence type="ECO:0000313" key="1">
    <source>
        <dbReference type="EMBL" id="KAG5458894.1"/>
    </source>
</evidence>
<keyword evidence="2" id="KW-1185">Reference proteome</keyword>
<organism evidence="1 2">
    <name type="scientific">Olpidium bornovanus</name>
    <dbReference type="NCBI Taxonomy" id="278681"/>
    <lineage>
        <taxon>Eukaryota</taxon>
        <taxon>Fungi</taxon>
        <taxon>Fungi incertae sedis</taxon>
        <taxon>Olpidiomycota</taxon>
        <taxon>Olpidiomycotina</taxon>
        <taxon>Olpidiomycetes</taxon>
        <taxon>Olpidiales</taxon>
        <taxon>Olpidiaceae</taxon>
        <taxon>Olpidium</taxon>
    </lineage>
</organism>
<accession>A0A8H7ZT05</accession>
<protein>
    <submittedName>
        <fullName evidence="1">Uncharacterized protein</fullName>
    </submittedName>
</protein>
<dbReference type="AlphaFoldDB" id="A0A8H7ZT05"/>
<sequence length="143" mass="15462">MSPGARRLPMQLCSQGAFTGGLGGFPGEGESHPLRGVGSAGELALHPRQNTPKQTALRAVLATFRALLLALRSLLSASRTPLLALRSLLSRFPRSAFRCLLPALRFPRSAPRSPLSAPRTRALLTSPRLTQKRAGMKLSCRRR</sequence>
<gene>
    <name evidence="1" type="ORF">BJ554DRAFT_797</name>
</gene>
<dbReference type="EMBL" id="JAEFCI010007749">
    <property type="protein sequence ID" value="KAG5458894.1"/>
    <property type="molecule type" value="Genomic_DNA"/>
</dbReference>